<keyword evidence="1" id="KW-0472">Membrane</keyword>
<evidence type="ECO:0000313" key="2">
    <source>
        <dbReference type="EMBL" id="GIF75113.1"/>
    </source>
</evidence>
<keyword evidence="1" id="KW-1133">Transmembrane helix</keyword>
<sequence length="92" mass="10128">MTWQEAVMGATGVLFAGAIVVVVIVQAAATWRARMSVTREEAYRTLVEQATAAQEETARQLAAVHAELATVRDRTTALERMLKEVGEPWEAR</sequence>
<dbReference type="RefSeq" id="WP_203715995.1">
    <property type="nucleotide sequence ID" value="NZ_BONE01000039.1"/>
</dbReference>
<keyword evidence="3" id="KW-1185">Reference proteome</keyword>
<gene>
    <name evidence="2" type="ORF">Asi02nite_46310</name>
</gene>
<comment type="caution">
    <text evidence="2">The sequence shown here is derived from an EMBL/GenBank/DDBJ whole genome shotgun (WGS) entry which is preliminary data.</text>
</comment>
<dbReference type="EMBL" id="BONE01000039">
    <property type="protein sequence ID" value="GIF75113.1"/>
    <property type="molecule type" value="Genomic_DNA"/>
</dbReference>
<protein>
    <submittedName>
        <fullName evidence="2">Uncharacterized protein</fullName>
    </submittedName>
</protein>
<feature type="transmembrane region" description="Helical" evidence="1">
    <location>
        <begin position="6"/>
        <end position="29"/>
    </location>
</feature>
<organism evidence="2 3">
    <name type="scientific">Asanoa siamensis</name>
    <dbReference type="NCBI Taxonomy" id="926357"/>
    <lineage>
        <taxon>Bacteria</taxon>
        <taxon>Bacillati</taxon>
        <taxon>Actinomycetota</taxon>
        <taxon>Actinomycetes</taxon>
        <taxon>Micromonosporales</taxon>
        <taxon>Micromonosporaceae</taxon>
        <taxon>Asanoa</taxon>
    </lineage>
</organism>
<keyword evidence="1" id="KW-0812">Transmembrane</keyword>
<evidence type="ECO:0000256" key="1">
    <source>
        <dbReference type="SAM" id="Phobius"/>
    </source>
</evidence>
<dbReference type="Proteomes" id="UP000604117">
    <property type="component" value="Unassembled WGS sequence"/>
</dbReference>
<reference evidence="2 3" key="1">
    <citation type="submission" date="2021-01" db="EMBL/GenBank/DDBJ databases">
        <title>Whole genome shotgun sequence of Asanoa siamensis NBRC 107932.</title>
        <authorList>
            <person name="Komaki H."/>
            <person name="Tamura T."/>
        </authorList>
    </citation>
    <scope>NUCLEOTIDE SEQUENCE [LARGE SCALE GENOMIC DNA]</scope>
    <source>
        <strain evidence="2 3">NBRC 107932</strain>
    </source>
</reference>
<accession>A0ABQ4CVR6</accession>
<name>A0ABQ4CVR6_9ACTN</name>
<evidence type="ECO:0000313" key="3">
    <source>
        <dbReference type="Proteomes" id="UP000604117"/>
    </source>
</evidence>
<proteinExistence type="predicted"/>